<organism evidence="2 3">
    <name type="scientific">Lysobacter niastensis</name>
    <dbReference type="NCBI Taxonomy" id="380629"/>
    <lineage>
        <taxon>Bacteria</taxon>
        <taxon>Pseudomonadati</taxon>
        <taxon>Pseudomonadota</taxon>
        <taxon>Gammaproteobacteria</taxon>
        <taxon>Lysobacterales</taxon>
        <taxon>Lysobacteraceae</taxon>
        <taxon>Lysobacter</taxon>
    </lineage>
</organism>
<proteinExistence type="predicted"/>
<protein>
    <submittedName>
        <fullName evidence="2">Uncharacterized protein</fullName>
    </submittedName>
</protein>
<feature type="chain" id="PRO_5047218776" evidence="1">
    <location>
        <begin position="31"/>
        <end position="214"/>
    </location>
</feature>
<accession>A0ABU1WAZ5</accession>
<name>A0ABU1WAZ5_9GAMM</name>
<keyword evidence="1" id="KW-0732">Signal</keyword>
<comment type="caution">
    <text evidence="2">The sequence shown here is derived from an EMBL/GenBank/DDBJ whole genome shotgun (WGS) entry which is preliminary data.</text>
</comment>
<feature type="signal peptide" evidence="1">
    <location>
        <begin position="1"/>
        <end position="30"/>
    </location>
</feature>
<evidence type="ECO:0000256" key="1">
    <source>
        <dbReference type="SAM" id="SignalP"/>
    </source>
</evidence>
<sequence>MNPFSLFKRSSRGAGLALAMSLALAPAAQATKLQQQNLTQLIAESDSIIGGIVRDVHDGIDETGVPYTEVTISVGTAAKGNVAGGQTYTFRQFGLLQPRVQANGHRLLAKAPEGFPTWREGEYAVAFLYKPASITGLQTTVGLAQGKLSMVNDKLVNEFNNVGLFEGVEIDASLTTSAEEAMLESSGGAVDLRTFMALVGHAVEGQWVENGEMK</sequence>
<reference evidence="2 3" key="1">
    <citation type="submission" date="2023-07" db="EMBL/GenBank/DDBJ databases">
        <title>Sorghum-associated microbial communities from plants grown in Nebraska, USA.</title>
        <authorList>
            <person name="Schachtman D."/>
        </authorList>
    </citation>
    <scope>NUCLEOTIDE SEQUENCE [LARGE SCALE GENOMIC DNA]</scope>
    <source>
        <strain evidence="2 3">BE198</strain>
    </source>
</reference>
<gene>
    <name evidence="2" type="ORF">J2X06_001684</name>
</gene>
<evidence type="ECO:0000313" key="2">
    <source>
        <dbReference type="EMBL" id="MDR7134500.1"/>
    </source>
</evidence>
<evidence type="ECO:0000313" key="3">
    <source>
        <dbReference type="Proteomes" id="UP001251524"/>
    </source>
</evidence>
<dbReference type="RefSeq" id="WP_310060781.1">
    <property type="nucleotide sequence ID" value="NZ_JAVDVY010000001.1"/>
</dbReference>
<keyword evidence="3" id="KW-1185">Reference proteome</keyword>
<dbReference type="EMBL" id="JAVDVY010000001">
    <property type="protein sequence ID" value="MDR7134500.1"/>
    <property type="molecule type" value="Genomic_DNA"/>
</dbReference>
<dbReference type="Proteomes" id="UP001251524">
    <property type="component" value="Unassembled WGS sequence"/>
</dbReference>